<evidence type="ECO:0000313" key="3">
    <source>
        <dbReference type="Proteomes" id="UP000236752"/>
    </source>
</evidence>
<protein>
    <submittedName>
        <fullName evidence="2">DnaA N-terminal domain-containing protein</fullName>
    </submittedName>
</protein>
<dbReference type="RefSeq" id="WP_103911619.1">
    <property type="nucleotide sequence ID" value="NZ_FNUZ01000007.1"/>
</dbReference>
<gene>
    <name evidence="2" type="ORF">SAMN04488045_3469</name>
</gene>
<keyword evidence="3" id="KW-1185">Reference proteome</keyword>
<dbReference type="InterPro" id="IPR024633">
    <property type="entry name" value="DnaA_N_dom"/>
</dbReference>
<reference evidence="2 3" key="1">
    <citation type="submission" date="2016-10" db="EMBL/GenBank/DDBJ databases">
        <authorList>
            <person name="de Groot N.N."/>
        </authorList>
    </citation>
    <scope>NUCLEOTIDE SEQUENCE [LARGE SCALE GENOMIC DNA]</scope>
    <source>
        <strain evidence="2 3">DSM 26915</strain>
    </source>
</reference>
<organism evidence="2 3">
    <name type="scientific">Thalassococcus halodurans</name>
    <dbReference type="NCBI Taxonomy" id="373675"/>
    <lineage>
        <taxon>Bacteria</taxon>
        <taxon>Pseudomonadati</taxon>
        <taxon>Pseudomonadota</taxon>
        <taxon>Alphaproteobacteria</taxon>
        <taxon>Rhodobacterales</taxon>
        <taxon>Roseobacteraceae</taxon>
        <taxon>Thalassococcus</taxon>
    </lineage>
</organism>
<feature type="domain" description="DnaA N-terminal" evidence="1">
    <location>
        <begin position="174"/>
        <end position="220"/>
    </location>
</feature>
<accession>A0A1H6BE28</accession>
<dbReference type="Proteomes" id="UP000236752">
    <property type="component" value="Unassembled WGS sequence"/>
</dbReference>
<dbReference type="Gene3D" id="3.30.300.180">
    <property type="match status" value="1"/>
</dbReference>
<name>A0A1H6BE28_9RHOB</name>
<dbReference type="EMBL" id="FNUZ01000007">
    <property type="protein sequence ID" value="SEG58804.1"/>
    <property type="molecule type" value="Genomic_DNA"/>
</dbReference>
<dbReference type="OrthoDB" id="7657434at2"/>
<dbReference type="AlphaFoldDB" id="A0A1H6BE28"/>
<dbReference type="Pfam" id="PF11638">
    <property type="entry name" value="DnaA_N"/>
    <property type="match status" value="1"/>
</dbReference>
<sequence>MAVTHPVGRNAASRKYDILTALGALALSQDKSAQRLTLRLMTLITARYNWRNDELIVGRVEMARLWCVDERTVKREMAKLKAMGWIEVKRAGARGRITTYRMMLDRILDDTRVAWANVGPDFEARLSLETEAPQPATGQGAIVAFPGAKQVPAPDVSSGDPWALAAGMLHGDDPQSYGAWIAPLTHHDTRGEVMMLMAPSRFHASYVQTHLLRKIERAVRSLDVDVSRVAVLFPEG</sequence>
<dbReference type="InterPro" id="IPR038454">
    <property type="entry name" value="DnaA_N_sf"/>
</dbReference>
<proteinExistence type="predicted"/>
<evidence type="ECO:0000259" key="1">
    <source>
        <dbReference type="Pfam" id="PF11638"/>
    </source>
</evidence>
<evidence type="ECO:0000313" key="2">
    <source>
        <dbReference type="EMBL" id="SEG58804.1"/>
    </source>
</evidence>